<dbReference type="AlphaFoldDB" id="A0A117IA49"/>
<dbReference type="PANTHER" id="PTHR30445">
    <property type="entry name" value="K(+)_H(+) ANTIPORTER SUBUNIT KHTT"/>
    <property type="match status" value="1"/>
</dbReference>
<gene>
    <name evidence="2" type="ORF">RMCC_2786</name>
</gene>
<evidence type="ECO:0000313" key="2">
    <source>
        <dbReference type="EMBL" id="GAS95820.1"/>
    </source>
</evidence>
<dbReference type="Pfam" id="PF02080">
    <property type="entry name" value="TrkA_C"/>
    <property type="match status" value="1"/>
</dbReference>
<name>A0A117IA49_MYCCR</name>
<dbReference type="SUPFAM" id="SSF116726">
    <property type="entry name" value="TrkA C-terminal domain-like"/>
    <property type="match status" value="1"/>
</dbReference>
<dbReference type="PIRSF" id="PIRSF005028">
    <property type="entry name" value="KhtT"/>
    <property type="match status" value="1"/>
</dbReference>
<dbReference type="InterPro" id="IPR036721">
    <property type="entry name" value="RCK_C_sf"/>
</dbReference>
<dbReference type="PANTHER" id="PTHR30445:SF8">
    <property type="entry name" value="K(+)_H(+) ANTIPORTER SUBUNIT KHTT"/>
    <property type="match status" value="1"/>
</dbReference>
<evidence type="ECO:0000259" key="1">
    <source>
        <dbReference type="PROSITE" id="PS51202"/>
    </source>
</evidence>
<feature type="domain" description="RCK C-terminal" evidence="1">
    <location>
        <begin position="73"/>
        <end position="159"/>
    </location>
</feature>
<dbReference type="Pfam" id="PF25991">
    <property type="entry name" value="KhtT_N"/>
    <property type="match status" value="1"/>
</dbReference>
<sequence length="160" mass="17244">MDVKEVLLPGVGLRFEFDTRTGDRIGVVARRSGEFELVVYPKQDPDQAREMFRLTDEEAEALAQILGAPRIAERFADLTREVPGLDAGQVHIPEGSPFVDRPLGDTRARTRTGASIVAIVRDEEVLASPGPAEPLRVGDVLVVIGTEEGISGVSNIVVDG</sequence>
<protein>
    <submittedName>
        <fullName evidence="2">TrkA domain-containing protein</fullName>
    </submittedName>
</protein>
<dbReference type="InterPro" id="IPR058776">
    <property type="entry name" value="KhtT-like_N"/>
</dbReference>
<dbReference type="RefSeq" id="WP_062656937.1">
    <property type="nucleotide sequence ID" value="NZ_BCSY01000045.1"/>
</dbReference>
<dbReference type="InterPro" id="IPR050144">
    <property type="entry name" value="AAE_transporter"/>
</dbReference>
<comment type="caution">
    <text evidence="2">The sequence shown here is derived from an EMBL/GenBank/DDBJ whole genome shotgun (WGS) entry which is preliminary data.</text>
</comment>
<dbReference type="EMBL" id="BCSY01000045">
    <property type="protein sequence ID" value="GAS95820.1"/>
    <property type="molecule type" value="Genomic_DNA"/>
</dbReference>
<dbReference type="GO" id="GO:0006813">
    <property type="term" value="P:potassium ion transport"/>
    <property type="evidence" value="ECO:0007669"/>
    <property type="project" value="InterPro"/>
</dbReference>
<dbReference type="STRING" id="228230.RMCC_2786"/>
<evidence type="ECO:0000313" key="3">
    <source>
        <dbReference type="Proteomes" id="UP000069443"/>
    </source>
</evidence>
<reference evidence="3" key="2">
    <citation type="submission" date="2016-02" db="EMBL/GenBank/DDBJ databases">
        <title>Draft genome sequence of five rapidly growing Mycobacterium species.</title>
        <authorList>
            <person name="Katahira K."/>
            <person name="Gotou Y."/>
            <person name="Iida K."/>
            <person name="Ogura Y."/>
            <person name="Hayashi T."/>
        </authorList>
    </citation>
    <scope>NUCLEOTIDE SEQUENCE [LARGE SCALE GENOMIC DNA]</scope>
    <source>
        <strain evidence="3">JCM15298</strain>
    </source>
</reference>
<dbReference type="OrthoDB" id="5242677at2"/>
<organism evidence="2 3">
    <name type="scientific">Mycolicibacterium canariasense</name>
    <name type="common">Mycobacterium canariasense</name>
    <dbReference type="NCBI Taxonomy" id="228230"/>
    <lineage>
        <taxon>Bacteria</taxon>
        <taxon>Bacillati</taxon>
        <taxon>Actinomycetota</taxon>
        <taxon>Actinomycetes</taxon>
        <taxon>Mycobacteriales</taxon>
        <taxon>Mycobacteriaceae</taxon>
        <taxon>Mycolicibacterium</taxon>
    </lineage>
</organism>
<dbReference type="PROSITE" id="PS51202">
    <property type="entry name" value="RCK_C"/>
    <property type="match status" value="1"/>
</dbReference>
<dbReference type="Gene3D" id="3.30.70.1450">
    <property type="entry name" value="Regulator of K+ conductance, C-terminal domain"/>
    <property type="match status" value="1"/>
</dbReference>
<dbReference type="GO" id="GO:0008324">
    <property type="term" value="F:monoatomic cation transmembrane transporter activity"/>
    <property type="evidence" value="ECO:0007669"/>
    <property type="project" value="InterPro"/>
</dbReference>
<dbReference type="InterPro" id="IPR006037">
    <property type="entry name" value="RCK_C"/>
</dbReference>
<accession>A0A117IA49</accession>
<keyword evidence="3" id="KW-1185">Reference proteome</keyword>
<dbReference type="InterPro" id="IPR026278">
    <property type="entry name" value="KhtT"/>
</dbReference>
<dbReference type="Proteomes" id="UP000069443">
    <property type="component" value="Unassembled WGS sequence"/>
</dbReference>
<proteinExistence type="predicted"/>
<reference evidence="3" key="1">
    <citation type="journal article" date="2016" name="Genome Announc.">
        <title>Draft Genome Sequences of Five Rapidly Growing Mycobacterium Species, M. thermoresistibile, M. fortuitum subsp. acetamidolyticum, M. canariasense, M. brisbanense, and M. novocastrense.</title>
        <authorList>
            <person name="Katahira K."/>
            <person name="Ogura Y."/>
            <person name="Gotoh Y."/>
            <person name="Hayashi T."/>
        </authorList>
    </citation>
    <scope>NUCLEOTIDE SEQUENCE [LARGE SCALE GENOMIC DNA]</scope>
    <source>
        <strain evidence="3">JCM15298</strain>
    </source>
</reference>